<dbReference type="RefSeq" id="WP_007933252.1">
    <property type="nucleotide sequence ID" value="NZ_AKVJ01000022.1"/>
</dbReference>
<protein>
    <submittedName>
        <fullName evidence="11">ABC transporter related protein</fullName>
    </submittedName>
</protein>
<gene>
    <name evidence="11" type="ORF">FB4_0372</name>
</gene>
<dbReference type="SMART" id="SM00382">
    <property type="entry name" value="AAA"/>
    <property type="match status" value="2"/>
</dbReference>
<evidence type="ECO:0000256" key="5">
    <source>
        <dbReference type="ARBA" id="ARBA00022737"/>
    </source>
</evidence>
<keyword evidence="5" id="KW-0677">Repeat</keyword>
<dbReference type="InterPro" id="IPR003593">
    <property type="entry name" value="AAA+_ATPase"/>
</dbReference>
<evidence type="ECO:0000259" key="10">
    <source>
        <dbReference type="PROSITE" id="PS50893"/>
    </source>
</evidence>
<dbReference type="InterPro" id="IPR050107">
    <property type="entry name" value="ABC_carbohydrate_import_ATPase"/>
</dbReference>
<evidence type="ECO:0000256" key="2">
    <source>
        <dbReference type="ARBA" id="ARBA00022448"/>
    </source>
</evidence>
<evidence type="ECO:0000256" key="9">
    <source>
        <dbReference type="ARBA" id="ARBA00023136"/>
    </source>
</evidence>
<dbReference type="InterPro" id="IPR027417">
    <property type="entry name" value="P-loop_NTPase"/>
</dbReference>
<dbReference type="CDD" id="cd03215">
    <property type="entry name" value="ABC_Carb_Monos_II"/>
    <property type="match status" value="1"/>
</dbReference>
<comment type="caution">
    <text evidence="11">The sequence shown here is derived from an EMBL/GenBank/DDBJ whole genome shotgun (WGS) entry which is preliminary data.</text>
</comment>
<reference evidence="11 12" key="1">
    <citation type="journal article" date="2012" name="J. Bacteriol.">
        <title>Draft Genome Sequences for Two Metal-Reducing Pelosinus fermentans Strains Isolated from a Cr(VI)-Contaminated Site and for Type Strain R7.</title>
        <authorList>
            <person name="Brown S.D."/>
            <person name="Podar M."/>
            <person name="Klingeman D.M."/>
            <person name="Johnson C.M."/>
            <person name="Yang Z.K."/>
            <person name="Utturkar S.M."/>
            <person name="Land M.L."/>
            <person name="Mosher J.J."/>
            <person name="Hurt R.A.Jr."/>
            <person name="Phelps T.J."/>
            <person name="Palumbo A.V."/>
            <person name="Arkin A.P."/>
            <person name="Hazen T.C."/>
            <person name="Elias D.A."/>
        </authorList>
    </citation>
    <scope>NUCLEOTIDE SEQUENCE [LARGE SCALE GENOMIC DNA]</scope>
    <source>
        <strain evidence="11 12">B4</strain>
    </source>
</reference>
<dbReference type="OrthoDB" id="9771863at2"/>
<proteinExistence type="predicted"/>
<sequence length="512" mass="56160">MQEYLLQMKNITKEFPGVKALSNVSLNVKKGEIHALVGENGAGKSTLIKILCGVYPYGSYGGQIILHGEEKQFHSIKTVEDAGIACIHQELNLVPELSISENIFLNSKPSKYGIVNFDEMFKRTAKLLKEIGLESDSGVCVNPNDKIKNLGIGHKQLVEIAKALSTNAQLLILDEPTAALSEAEAEILLNILDGLRKKGVTCIYISHKLDEVMRICDTITVLRDGQTIETREKINMSKDTMITLMVGRELKNMFPRVPHTRGDVSFEIRHYSVHHPDIPGRMLLKGVNIKAYRGEILGIIGLVGAGRTELFTAIYGAFNAPAVGEVYIDGKKVDIKSPIDALKSGLFLLSEDRKKLGLNLIMSIKENVILSSFDKVSSLGVINNDQAVSEANKYIQDLKIKTPSVEALVNTLSGGNQQKVVISKGLMMGPKVMILDEPTRGIDVGAKYEIYKIMNQLVDEGVTIIMISSEMEEILGMSDRIITMSNGMVTGEFDVCEATQERLMHASAGRAG</sequence>
<evidence type="ECO:0000313" key="12">
    <source>
        <dbReference type="Proteomes" id="UP000004324"/>
    </source>
</evidence>
<dbReference type="PROSITE" id="PS00211">
    <property type="entry name" value="ABC_TRANSPORTER_1"/>
    <property type="match status" value="1"/>
</dbReference>
<keyword evidence="2" id="KW-0813">Transport</keyword>
<dbReference type="CDD" id="cd03216">
    <property type="entry name" value="ABC_Carb_Monos_I"/>
    <property type="match status" value="1"/>
</dbReference>
<dbReference type="InterPro" id="IPR017871">
    <property type="entry name" value="ABC_transporter-like_CS"/>
</dbReference>
<evidence type="ECO:0000256" key="3">
    <source>
        <dbReference type="ARBA" id="ARBA00022475"/>
    </source>
</evidence>
<dbReference type="Gene3D" id="3.40.50.300">
    <property type="entry name" value="P-loop containing nucleotide triphosphate hydrolases"/>
    <property type="match status" value="2"/>
</dbReference>
<evidence type="ECO:0000256" key="7">
    <source>
        <dbReference type="ARBA" id="ARBA00022840"/>
    </source>
</evidence>
<dbReference type="GO" id="GO:0005524">
    <property type="term" value="F:ATP binding"/>
    <property type="evidence" value="ECO:0007669"/>
    <property type="project" value="UniProtKB-KW"/>
</dbReference>
<evidence type="ECO:0000256" key="1">
    <source>
        <dbReference type="ARBA" id="ARBA00004202"/>
    </source>
</evidence>
<feature type="domain" description="ABC transporter" evidence="10">
    <location>
        <begin position="268"/>
        <end position="511"/>
    </location>
</feature>
<dbReference type="AlphaFoldDB" id="I9B160"/>
<dbReference type="GO" id="GO:0016887">
    <property type="term" value="F:ATP hydrolysis activity"/>
    <property type="evidence" value="ECO:0007669"/>
    <property type="project" value="InterPro"/>
</dbReference>
<feature type="domain" description="ABC transporter" evidence="10">
    <location>
        <begin position="6"/>
        <end position="249"/>
    </location>
</feature>
<keyword evidence="4" id="KW-0762">Sugar transport</keyword>
<evidence type="ECO:0000256" key="8">
    <source>
        <dbReference type="ARBA" id="ARBA00022967"/>
    </source>
</evidence>
<evidence type="ECO:0000256" key="6">
    <source>
        <dbReference type="ARBA" id="ARBA00022741"/>
    </source>
</evidence>
<dbReference type="SUPFAM" id="SSF52540">
    <property type="entry name" value="P-loop containing nucleoside triphosphate hydrolases"/>
    <property type="match status" value="2"/>
</dbReference>
<dbReference type="Proteomes" id="UP000004324">
    <property type="component" value="Unassembled WGS sequence"/>
</dbReference>
<accession>I9B160</accession>
<dbReference type="EMBL" id="AKVJ01000022">
    <property type="protein sequence ID" value="EIW18847.1"/>
    <property type="molecule type" value="Genomic_DNA"/>
</dbReference>
<dbReference type="PATRIC" id="fig|1149862.3.peg.1795"/>
<keyword evidence="9" id="KW-0472">Membrane</keyword>
<dbReference type="PROSITE" id="PS50893">
    <property type="entry name" value="ABC_TRANSPORTER_2"/>
    <property type="match status" value="2"/>
</dbReference>
<keyword evidence="12" id="KW-1185">Reference proteome</keyword>
<keyword evidence="7" id="KW-0067">ATP-binding</keyword>
<organism evidence="11 12">
    <name type="scientific">Pelosinus fermentans B4</name>
    <dbReference type="NCBI Taxonomy" id="1149862"/>
    <lineage>
        <taxon>Bacteria</taxon>
        <taxon>Bacillati</taxon>
        <taxon>Bacillota</taxon>
        <taxon>Negativicutes</taxon>
        <taxon>Selenomonadales</taxon>
        <taxon>Sporomusaceae</taxon>
        <taxon>Pelosinus</taxon>
    </lineage>
</organism>
<keyword evidence="3" id="KW-1003">Cell membrane</keyword>
<evidence type="ECO:0000313" key="11">
    <source>
        <dbReference type="EMBL" id="EIW18847.1"/>
    </source>
</evidence>
<keyword evidence="8" id="KW-1278">Translocase</keyword>
<dbReference type="PANTHER" id="PTHR43790">
    <property type="entry name" value="CARBOHYDRATE TRANSPORT ATP-BINDING PROTEIN MG119-RELATED"/>
    <property type="match status" value="1"/>
</dbReference>
<comment type="subcellular location">
    <subcellularLocation>
        <location evidence="1">Cell membrane</location>
        <topology evidence="1">Peripheral membrane protein</topology>
    </subcellularLocation>
</comment>
<dbReference type="FunFam" id="3.40.50.300:FF:000127">
    <property type="entry name" value="Ribose import ATP-binding protein RbsA"/>
    <property type="match status" value="1"/>
</dbReference>
<dbReference type="GO" id="GO:0005886">
    <property type="term" value="C:plasma membrane"/>
    <property type="evidence" value="ECO:0007669"/>
    <property type="project" value="UniProtKB-SubCell"/>
</dbReference>
<name>I9B160_9FIRM</name>
<dbReference type="PANTHER" id="PTHR43790:SF1">
    <property type="entry name" value="XYLOSE IMPORT ATP-BINDING PROTEIN XYLG"/>
    <property type="match status" value="1"/>
</dbReference>
<evidence type="ECO:0000256" key="4">
    <source>
        <dbReference type="ARBA" id="ARBA00022597"/>
    </source>
</evidence>
<dbReference type="InterPro" id="IPR003439">
    <property type="entry name" value="ABC_transporter-like_ATP-bd"/>
</dbReference>
<keyword evidence="6" id="KW-0547">Nucleotide-binding</keyword>
<dbReference type="Pfam" id="PF00005">
    <property type="entry name" value="ABC_tran"/>
    <property type="match status" value="2"/>
</dbReference>